<accession>A0AA41QYY8</accession>
<dbReference type="RefSeq" id="WP_246903033.1">
    <property type="nucleotide sequence ID" value="NZ_JALJRB010000002.1"/>
</dbReference>
<evidence type="ECO:0000313" key="1">
    <source>
        <dbReference type="EMBL" id="MCJ8499637.1"/>
    </source>
</evidence>
<keyword evidence="1" id="KW-0238">DNA-binding</keyword>
<evidence type="ECO:0000313" key="2">
    <source>
        <dbReference type="Proteomes" id="UP001165427"/>
    </source>
</evidence>
<gene>
    <name evidence="1" type="ORF">MRX98_03550</name>
</gene>
<protein>
    <submittedName>
        <fullName evidence="1">Pancreas/duodenum homeobox protein 1</fullName>
    </submittedName>
</protein>
<keyword evidence="1" id="KW-0371">Homeobox</keyword>
<name>A0AA41QYY8_9BACT</name>
<keyword evidence="2" id="KW-1185">Reference proteome</keyword>
<dbReference type="AlphaFoldDB" id="A0AA41QYY8"/>
<comment type="caution">
    <text evidence="1">The sequence shown here is derived from an EMBL/GenBank/DDBJ whole genome shotgun (WGS) entry which is preliminary data.</text>
</comment>
<reference evidence="1" key="1">
    <citation type="submission" date="2022-04" db="EMBL/GenBank/DDBJ databases">
        <title>Desulfatitalea alkaliphila sp. nov., a novel anaerobic sulfate-reducing bacterium isolated from terrestrial mud volcano, Taman Peninsula, Russia.</title>
        <authorList>
            <person name="Khomyakova M.A."/>
            <person name="Merkel A.Y."/>
            <person name="Slobodkin A.I."/>
        </authorList>
    </citation>
    <scope>NUCLEOTIDE SEQUENCE</scope>
    <source>
        <strain evidence="1">M08but</strain>
    </source>
</reference>
<sequence>MAHADDRWQNLFTREQLDRLLPEERADHFFDALLGDPVEGAYDIRLVYDGCDGRQLRFHIELRQRPGKCLACNLTYGLPTVFARHPVIDIAGVVARIDQLLDGQGRCGAWRLAATREISRQLHVVPLTIDLAD</sequence>
<proteinExistence type="predicted"/>
<dbReference type="GO" id="GO:0003677">
    <property type="term" value="F:DNA binding"/>
    <property type="evidence" value="ECO:0007669"/>
    <property type="project" value="UniProtKB-KW"/>
</dbReference>
<dbReference type="EMBL" id="JALJRB010000002">
    <property type="protein sequence ID" value="MCJ8499637.1"/>
    <property type="molecule type" value="Genomic_DNA"/>
</dbReference>
<dbReference type="Proteomes" id="UP001165427">
    <property type="component" value="Unassembled WGS sequence"/>
</dbReference>
<organism evidence="1 2">
    <name type="scientific">Desulfatitalea alkaliphila</name>
    <dbReference type="NCBI Taxonomy" id="2929485"/>
    <lineage>
        <taxon>Bacteria</taxon>
        <taxon>Pseudomonadati</taxon>
        <taxon>Thermodesulfobacteriota</taxon>
        <taxon>Desulfobacteria</taxon>
        <taxon>Desulfobacterales</taxon>
        <taxon>Desulfosarcinaceae</taxon>
        <taxon>Desulfatitalea</taxon>
    </lineage>
</organism>